<dbReference type="InterPro" id="IPR041569">
    <property type="entry name" value="AAA_lid_3"/>
</dbReference>
<keyword evidence="3" id="KW-0067">ATP-binding</keyword>
<dbReference type="GO" id="GO:0016887">
    <property type="term" value="F:ATP hydrolysis activity"/>
    <property type="evidence" value="ECO:0007669"/>
    <property type="project" value="InterPro"/>
</dbReference>
<dbReference type="InterPro" id="IPR050168">
    <property type="entry name" value="AAA_ATPase_domain"/>
</dbReference>
<protein>
    <recommendedName>
        <fullName evidence="5">AAA+ ATPase domain-containing protein</fullName>
    </recommendedName>
</protein>
<dbReference type="Gene3D" id="3.40.50.300">
    <property type="entry name" value="P-loop containing nucleotide triphosphate hydrolases"/>
    <property type="match status" value="2"/>
</dbReference>
<dbReference type="Pfam" id="PF17862">
    <property type="entry name" value="AAA_lid_3"/>
    <property type="match status" value="2"/>
</dbReference>
<feature type="domain" description="AAA+ ATPase" evidence="5">
    <location>
        <begin position="317"/>
        <end position="460"/>
    </location>
</feature>
<dbReference type="Gene3D" id="1.10.8.60">
    <property type="match status" value="2"/>
</dbReference>
<evidence type="ECO:0000313" key="7">
    <source>
        <dbReference type="Proteomes" id="UP000324897"/>
    </source>
</evidence>
<dbReference type="PANTHER" id="PTHR23077">
    <property type="entry name" value="AAA-FAMILY ATPASE"/>
    <property type="match status" value="1"/>
</dbReference>
<dbReference type="GO" id="GO:0005524">
    <property type="term" value="F:ATP binding"/>
    <property type="evidence" value="ECO:0007669"/>
    <property type="project" value="UniProtKB-KW"/>
</dbReference>
<evidence type="ECO:0000256" key="3">
    <source>
        <dbReference type="ARBA" id="ARBA00022840"/>
    </source>
</evidence>
<dbReference type="Gramene" id="TVU15025">
    <property type="protein sequence ID" value="TVU15025"/>
    <property type="gene ID" value="EJB05_38524"/>
</dbReference>
<dbReference type="FunFam" id="3.40.50.300:FF:001439">
    <property type="entry name" value="Cell division control protein 48 homolog B"/>
    <property type="match status" value="1"/>
</dbReference>
<dbReference type="Proteomes" id="UP000324897">
    <property type="component" value="Unassembled WGS sequence"/>
</dbReference>
<accession>A0A5J9TUQ1</accession>
<feature type="compositionally biased region" description="Low complexity" evidence="4">
    <location>
        <begin position="1"/>
        <end position="14"/>
    </location>
</feature>
<dbReference type="AlphaFoldDB" id="A0A5J9TUQ1"/>
<feature type="domain" description="AAA+ ATPase" evidence="5">
    <location>
        <begin position="588"/>
        <end position="756"/>
    </location>
</feature>
<evidence type="ECO:0000256" key="1">
    <source>
        <dbReference type="ARBA" id="ARBA00006914"/>
    </source>
</evidence>
<dbReference type="SUPFAM" id="SSF52540">
    <property type="entry name" value="P-loop containing nucleoside triphosphate hydrolases"/>
    <property type="match status" value="2"/>
</dbReference>
<dbReference type="OrthoDB" id="5421at2759"/>
<dbReference type="InterPro" id="IPR027417">
    <property type="entry name" value="P-loop_NTPase"/>
</dbReference>
<dbReference type="PANTHER" id="PTHR23077:SF117">
    <property type="entry name" value="AAA+ ATPASE DOMAIN-CONTAINING PROTEIN"/>
    <property type="match status" value="1"/>
</dbReference>
<evidence type="ECO:0000313" key="6">
    <source>
        <dbReference type="EMBL" id="TVU15025.1"/>
    </source>
</evidence>
<dbReference type="InterPro" id="IPR003593">
    <property type="entry name" value="AAA+_ATPase"/>
</dbReference>
<keyword evidence="2" id="KW-0547">Nucleotide-binding</keyword>
<name>A0A5J9TUQ1_9POAL</name>
<dbReference type="InterPro" id="IPR003959">
    <property type="entry name" value="ATPase_AAA_core"/>
</dbReference>
<reference evidence="6 7" key="1">
    <citation type="journal article" date="2019" name="Sci. Rep.">
        <title>A high-quality genome of Eragrostis curvula grass provides insights into Poaceae evolution and supports new strategies to enhance forage quality.</title>
        <authorList>
            <person name="Carballo J."/>
            <person name="Santos B.A.C.M."/>
            <person name="Zappacosta D."/>
            <person name="Garbus I."/>
            <person name="Selva J.P."/>
            <person name="Gallo C.A."/>
            <person name="Diaz A."/>
            <person name="Albertini E."/>
            <person name="Caccamo M."/>
            <person name="Echenique V."/>
        </authorList>
    </citation>
    <scope>NUCLEOTIDE SEQUENCE [LARGE SCALE GENOMIC DNA]</scope>
    <source>
        <strain evidence="7">cv. Victoria</strain>
        <tissue evidence="6">Leaf</tissue>
    </source>
</reference>
<evidence type="ECO:0000259" key="5">
    <source>
        <dbReference type="SMART" id="SM00382"/>
    </source>
</evidence>
<gene>
    <name evidence="6" type="ORF">EJB05_38524</name>
</gene>
<dbReference type="FunFam" id="1.10.8.60:FF:000106">
    <property type="entry name" value="Cell division control protein 48 homolog B"/>
    <property type="match status" value="1"/>
</dbReference>
<dbReference type="Pfam" id="PF00004">
    <property type="entry name" value="AAA"/>
    <property type="match status" value="3"/>
</dbReference>
<keyword evidence="7" id="KW-1185">Reference proteome</keyword>
<dbReference type="SMART" id="SM00382">
    <property type="entry name" value="AAA"/>
    <property type="match status" value="2"/>
</dbReference>
<proteinExistence type="inferred from homology"/>
<evidence type="ECO:0000256" key="4">
    <source>
        <dbReference type="SAM" id="MobiDB-lite"/>
    </source>
</evidence>
<feature type="region of interest" description="Disordered" evidence="4">
    <location>
        <begin position="1"/>
        <end position="32"/>
    </location>
</feature>
<dbReference type="PROSITE" id="PS00674">
    <property type="entry name" value="AAA"/>
    <property type="match status" value="1"/>
</dbReference>
<dbReference type="FunFam" id="1.10.8.60:FF:000038">
    <property type="entry name" value="spermatogenesis-associated protein 5-like protein 1"/>
    <property type="match status" value="1"/>
</dbReference>
<comment type="similarity">
    <text evidence="1">Belongs to the AAA ATPase family.</text>
</comment>
<organism evidence="6 7">
    <name type="scientific">Eragrostis curvula</name>
    <name type="common">weeping love grass</name>
    <dbReference type="NCBI Taxonomy" id="38414"/>
    <lineage>
        <taxon>Eukaryota</taxon>
        <taxon>Viridiplantae</taxon>
        <taxon>Streptophyta</taxon>
        <taxon>Embryophyta</taxon>
        <taxon>Tracheophyta</taxon>
        <taxon>Spermatophyta</taxon>
        <taxon>Magnoliopsida</taxon>
        <taxon>Liliopsida</taxon>
        <taxon>Poales</taxon>
        <taxon>Poaceae</taxon>
        <taxon>PACMAD clade</taxon>
        <taxon>Chloridoideae</taxon>
        <taxon>Eragrostideae</taxon>
        <taxon>Eragrostidinae</taxon>
        <taxon>Eragrostis</taxon>
    </lineage>
</organism>
<sequence>MSPTRSAAASSSRTETARCDAARPMAGPLRRRCGDLLPRASKQNCRAGQVGELSLPIDRGVKGADDYDEDRIAVARGTRDGGHATRHKQAQNWTRDLKMPKKLRPIGPVPAASLVGPGLGPGRLGFVRLQANAPPPILPPANTAARKNSRLPCLAVPPPPYSRSRAVATRRSSAAPLLPGRRAFPGPLRLICPTPASCSPRPPPLPPPLASHSKLAPDVDQAAAAPCRDTTVKFGYCAGVCRNMETESYGMDGQKEIWQVKGEAMSKCDGRNGRNLAKYWRAEEAIAGNRKALEALRELVAYPFLYARESRLLGLKWPRGLLLHGPPGTGKTSLVQAIVRECNAHLTMINPYSVHKAHVGEGEKFLRDAFSEAYSQAAQGKPALIFIDELDSICPRRNNRRENESRIVGQLLTLMDGNRKSLKTLPHIVVVASTNRVDAIDPALRRPGRFDSEIEVTVPTVEERLQILKLYTKNLHLDENVDLQIIAASCNGYVGADLQALCREAAKLAYHRMSKLSEGDKVLKLLAEDWESARSLVRASMTRGAAKETSTVSWDDIGGLKDLKKKLQQAVEWPIKHSAAFARLGISPVRGVLLHGPPGCSKTTLAKAAAHAAQASFFSLSGAELYSKYVGEGEALLRRTFQKARLASPSIIFFDEADAIAPKRIASYHKNGYELLQTILIVIVTFCIDANRSWWEFCCNATVGERLLSTMLTEMDGLELATGIIVLAATNRPNAIDAALLRPGRFDMVLYVPPPDVEGRCEILRIHTRKMKLGEDVDLWKIAVCTELFTGADLEGLCREAGMTALREDLSANLIRNTHFQAARNSLNPSLTQAVVDEYSNAAINDSSTRSKH</sequence>
<dbReference type="EMBL" id="RWGY01000031">
    <property type="protein sequence ID" value="TVU15025.1"/>
    <property type="molecule type" value="Genomic_DNA"/>
</dbReference>
<dbReference type="InterPro" id="IPR003960">
    <property type="entry name" value="ATPase_AAA_CS"/>
</dbReference>
<feature type="non-terminal residue" evidence="6">
    <location>
        <position position="1"/>
    </location>
</feature>
<comment type="caution">
    <text evidence="6">The sequence shown here is derived from an EMBL/GenBank/DDBJ whole genome shotgun (WGS) entry which is preliminary data.</text>
</comment>
<evidence type="ECO:0000256" key="2">
    <source>
        <dbReference type="ARBA" id="ARBA00022741"/>
    </source>
</evidence>